<protein>
    <submittedName>
        <fullName evidence="2">Uncharacterized protein TCIL3000_10_12060</fullName>
    </submittedName>
</protein>
<reference evidence="2" key="1">
    <citation type="journal article" date="2012" name="Proc. Natl. Acad. Sci. U.S.A.">
        <title>Antigenic diversity is generated by distinct evolutionary mechanisms in African trypanosome species.</title>
        <authorList>
            <person name="Jackson A.P."/>
            <person name="Berry A."/>
            <person name="Aslett M."/>
            <person name="Allison H.C."/>
            <person name="Burton P."/>
            <person name="Vavrova-Anderson J."/>
            <person name="Brown R."/>
            <person name="Browne H."/>
            <person name="Corton N."/>
            <person name="Hauser H."/>
            <person name="Gamble J."/>
            <person name="Gilderthorp R."/>
            <person name="Marcello L."/>
            <person name="McQuillan J."/>
            <person name="Otto T.D."/>
            <person name="Quail M.A."/>
            <person name="Sanders M.J."/>
            <person name="van Tonder A."/>
            <person name="Ginger M.L."/>
            <person name="Field M.C."/>
            <person name="Barry J.D."/>
            <person name="Hertz-Fowler C."/>
            <person name="Berriman M."/>
        </authorList>
    </citation>
    <scope>NUCLEOTIDE SEQUENCE</scope>
    <source>
        <strain evidence="2">IL3000</strain>
    </source>
</reference>
<dbReference type="AlphaFoldDB" id="G0UYF8"/>
<feature type="transmembrane region" description="Helical" evidence="1">
    <location>
        <begin position="20"/>
        <end position="43"/>
    </location>
</feature>
<sequence length="167" mass="19357">MYTPLTFSRLTVRTYSSDFFYLPLFALTLLTCDYLVMIATGFLKKKNSHNTPRKEGMFGRVEQRYIYAFICFKNKKCTKYFFFLIGRRQHQGKDATEFAPETNTQGEEATTRADQCSQSPIRNIEFKNVFYEQQRKTSSAATLSRTKEFPLTTTSIFKGQSNGGHCH</sequence>
<dbReference type="EMBL" id="HE575323">
    <property type="protein sequence ID" value="CCC94425.1"/>
    <property type="molecule type" value="Genomic_DNA"/>
</dbReference>
<proteinExistence type="predicted"/>
<accession>G0UYF8</accession>
<keyword evidence="1" id="KW-0472">Membrane</keyword>
<keyword evidence="1" id="KW-1133">Transmembrane helix</keyword>
<gene>
    <name evidence="2" type="ORF">TCIL3000_10_12060</name>
</gene>
<keyword evidence="1" id="KW-0812">Transmembrane</keyword>
<dbReference type="VEuPathDB" id="TriTrypDB:TcIL3000_10_12060"/>
<organism evidence="2">
    <name type="scientific">Trypanosoma congolense (strain IL3000)</name>
    <dbReference type="NCBI Taxonomy" id="1068625"/>
    <lineage>
        <taxon>Eukaryota</taxon>
        <taxon>Discoba</taxon>
        <taxon>Euglenozoa</taxon>
        <taxon>Kinetoplastea</taxon>
        <taxon>Metakinetoplastina</taxon>
        <taxon>Trypanosomatida</taxon>
        <taxon>Trypanosomatidae</taxon>
        <taxon>Trypanosoma</taxon>
        <taxon>Nannomonas</taxon>
    </lineage>
</organism>
<name>G0UYF8_TRYCI</name>
<evidence type="ECO:0000256" key="1">
    <source>
        <dbReference type="SAM" id="Phobius"/>
    </source>
</evidence>
<evidence type="ECO:0000313" key="2">
    <source>
        <dbReference type="EMBL" id="CCC94425.1"/>
    </source>
</evidence>